<feature type="non-terminal residue" evidence="1">
    <location>
        <position position="1"/>
    </location>
</feature>
<dbReference type="EMBL" id="GL451047">
    <property type="protein sequence ID" value="EFN80165.1"/>
    <property type="molecule type" value="Genomic_DNA"/>
</dbReference>
<name>E2BVW6_HARSA</name>
<dbReference type="SUPFAM" id="SSF50630">
    <property type="entry name" value="Acid proteases"/>
    <property type="match status" value="1"/>
</dbReference>
<evidence type="ECO:0000313" key="1">
    <source>
        <dbReference type="EMBL" id="EFN80165.1"/>
    </source>
</evidence>
<protein>
    <recommendedName>
        <fullName evidence="3">Peptidase A2 domain-containing protein</fullName>
    </recommendedName>
</protein>
<dbReference type="InParanoid" id="E2BVW6"/>
<dbReference type="Proteomes" id="UP000008237">
    <property type="component" value="Unassembled WGS sequence"/>
</dbReference>
<evidence type="ECO:0008006" key="3">
    <source>
        <dbReference type="Google" id="ProtNLM"/>
    </source>
</evidence>
<dbReference type="AlphaFoldDB" id="E2BVW6"/>
<organism evidence="2">
    <name type="scientific">Harpegnathos saltator</name>
    <name type="common">Jerdon's jumping ant</name>
    <dbReference type="NCBI Taxonomy" id="610380"/>
    <lineage>
        <taxon>Eukaryota</taxon>
        <taxon>Metazoa</taxon>
        <taxon>Ecdysozoa</taxon>
        <taxon>Arthropoda</taxon>
        <taxon>Hexapoda</taxon>
        <taxon>Insecta</taxon>
        <taxon>Pterygota</taxon>
        <taxon>Neoptera</taxon>
        <taxon>Endopterygota</taxon>
        <taxon>Hymenoptera</taxon>
        <taxon>Apocrita</taxon>
        <taxon>Aculeata</taxon>
        <taxon>Formicoidea</taxon>
        <taxon>Formicidae</taxon>
        <taxon>Ponerinae</taxon>
        <taxon>Ponerini</taxon>
        <taxon>Harpegnathos</taxon>
    </lineage>
</organism>
<sequence>KLNGKHCSFKIDTGSDVSVINGKFVETSEKSEMESYVDLVYPTGEKVPVRSQVFVKVELGKFSLKMSMFIVEIADDCLLEIDFLTRTNAESSIREALGIS</sequence>
<dbReference type="InterPro" id="IPR021109">
    <property type="entry name" value="Peptidase_aspartic_dom_sf"/>
</dbReference>
<feature type="non-terminal residue" evidence="1">
    <location>
        <position position="100"/>
    </location>
</feature>
<reference evidence="1 2" key="1">
    <citation type="journal article" date="2010" name="Science">
        <title>Genomic comparison of the ants Camponotus floridanus and Harpegnathos saltator.</title>
        <authorList>
            <person name="Bonasio R."/>
            <person name="Zhang G."/>
            <person name="Ye C."/>
            <person name="Mutti N.S."/>
            <person name="Fang X."/>
            <person name="Qin N."/>
            <person name="Donahue G."/>
            <person name="Yang P."/>
            <person name="Li Q."/>
            <person name="Li C."/>
            <person name="Zhang P."/>
            <person name="Huang Z."/>
            <person name="Berger S.L."/>
            <person name="Reinberg D."/>
            <person name="Wang J."/>
            <person name="Liebig J."/>
        </authorList>
    </citation>
    <scope>NUCLEOTIDE SEQUENCE [LARGE SCALE GENOMIC DNA]</scope>
    <source>
        <strain evidence="1 2">R22 G/1</strain>
    </source>
</reference>
<dbReference type="Pfam" id="PF13650">
    <property type="entry name" value="Asp_protease_2"/>
    <property type="match status" value="1"/>
</dbReference>
<evidence type="ECO:0000313" key="2">
    <source>
        <dbReference type="Proteomes" id="UP000008237"/>
    </source>
</evidence>
<gene>
    <name evidence="1" type="ORF">EAI_14394</name>
</gene>
<accession>E2BVW6</accession>
<dbReference type="Gene3D" id="2.40.70.10">
    <property type="entry name" value="Acid Proteases"/>
    <property type="match status" value="1"/>
</dbReference>
<proteinExistence type="predicted"/>
<keyword evidence="2" id="KW-1185">Reference proteome</keyword>